<gene>
    <name evidence="2" type="ORF">AVDCRST_MAG28-2550</name>
</gene>
<keyword evidence="1" id="KW-0472">Membrane</keyword>
<accession>A0A6J4R067</accession>
<keyword evidence="1" id="KW-0812">Transmembrane</keyword>
<dbReference type="EMBL" id="CADCVE010000054">
    <property type="protein sequence ID" value="CAA9456166.1"/>
    <property type="molecule type" value="Genomic_DNA"/>
</dbReference>
<reference evidence="2" key="1">
    <citation type="submission" date="2020-02" db="EMBL/GenBank/DDBJ databases">
        <authorList>
            <person name="Meier V. D."/>
        </authorList>
    </citation>
    <scope>NUCLEOTIDE SEQUENCE</scope>
    <source>
        <strain evidence="2">AVDCRST_MAG28</strain>
    </source>
</reference>
<dbReference type="AlphaFoldDB" id="A0A6J4R067"/>
<sequence length="154" mass="16680">MRSGQVAFKASTYCVLVGIIVLFLLGARLVWEGENIAEKAGILSGFRATAQSSADVDQQIQQLLDRYGDVQCSDFDNKQQAQEVFELDQILFGDALDPDFNSTACDEGDFFGRTSQGDDLLEAGGPEDGPVPLMPTGACPKEYPLQKDTACYPS</sequence>
<evidence type="ECO:0000313" key="2">
    <source>
        <dbReference type="EMBL" id="CAA9456166.1"/>
    </source>
</evidence>
<protein>
    <submittedName>
        <fullName evidence="2">Uncharacterized protein</fullName>
    </submittedName>
</protein>
<proteinExistence type="predicted"/>
<keyword evidence="1" id="KW-1133">Transmembrane helix</keyword>
<organism evidence="2">
    <name type="scientific">uncultured Rubrobacteraceae bacterium</name>
    <dbReference type="NCBI Taxonomy" id="349277"/>
    <lineage>
        <taxon>Bacteria</taxon>
        <taxon>Bacillati</taxon>
        <taxon>Actinomycetota</taxon>
        <taxon>Rubrobacteria</taxon>
        <taxon>Rubrobacterales</taxon>
        <taxon>Rubrobacteraceae</taxon>
        <taxon>environmental samples</taxon>
    </lineage>
</organism>
<evidence type="ECO:0000256" key="1">
    <source>
        <dbReference type="SAM" id="Phobius"/>
    </source>
</evidence>
<name>A0A6J4R067_9ACTN</name>
<feature type="transmembrane region" description="Helical" evidence="1">
    <location>
        <begin position="12"/>
        <end position="31"/>
    </location>
</feature>